<name>A0A6L2P751_TANCI</name>
<dbReference type="Pfam" id="PF24626">
    <property type="entry name" value="SH3_Tf2-1"/>
    <property type="match status" value="1"/>
</dbReference>
<dbReference type="InterPro" id="IPR012337">
    <property type="entry name" value="RNaseH-like_sf"/>
</dbReference>
<dbReference type="AlphaFoldDB" id="A0A6L2P751"/>
<dbReference type="SUPFAM" id="SSF53098">
    <property type="entry name" value="Ribonuclease H-like"/>
    <property type="match status" value="1"/>
</dbReference>
<comment type="caution">
    <text evidence="3">The sequence shown here is derived from an EMBL/GenBank/DDBJ whole genome shotgun (WGS) entry which is preliminary data.</text>
</comment>
<dbReference type="Pfam" id="PF17921">
    <property type="entry name" value="Integrase_H2C2"/>
    <property type="match status" value="2"/>
</dbReference>
<dbReference type="PANTHER" id="PTHR46148">
    <property type="entry name" value="CHROMO DOMAIN-CONTAINING PROTEIN"/>
    <property type="match status" value="1"/>
</dbReference>
<protein>
    <recommendedName>
        <fullName evidence="4">Reverse transcriptase domain-containing protein</fullName>
    </recommendedName>
</protein>
<feature type="domain" description="Integrase zinc-binding" evidence="1">
    <location>
        <begin position="274"/>
        <end position="328"/>
    </location>
</feature>
<dbReference type="EMBL" id="BKCJ010010782">
    <property type="protein sequence ID" value="GEU93122.1"/>
    <property type="molecule type" value="Genomic_DNA"/>
</dbReference>
<dbReference type="Gene3D" id="1.10.340.70">
    <property type="match status" value="2"/>
</dbReference>
<dbReference type="GO" id="GO:0003676">
    <property type="term" value="F:nucleic acid binding"/>
    <property type="evidence" value="ECO:0007669"/>
    <property type="project" value="InterPro"/>
</dbReference>
<reference evidence="3" key="1">
    <citation type="journal article" date="2019" name="Sci. Rep.">
        <title>Draft genome of Tanacetum cinerariifolium, the natural source of mosquito coil.</title>
        <authorList>
            <person name="Yamashiro T."/>
            <person name="Shiraishi A."/>
            <person name="Satake H."/>
            <person name="Nakayama K."/>
        </authorList>
    </citation>
    <scope>NUCLEOTIDE SEQUENCE</scope>
</reference>
<feature type="domain" description="Integrase zinc-binding" evidence="1">
    <location>
        <begin position="55"/>
        <end position="97"/>
    </location>
</feature>
<evidence type="ECO:0000259" key="1">
    <source>
        <dbReference type="Pfam" id="PF17921"/>
    </source>
</evidence>
<sequence>MTLRSSIKDKILSAQKEAVDESAGLQKGLDEMIEQISNGTLYYLDRIWVPLKGDIRTLIMDEAQKSKYSVHPGADKMYYNIKDRYWWPEMKKDIAEYEGIAMDFVTKLHKISSGHDTIWVIVDRLTKSAHFLPMREDYKMDRLARLYLNEIVARYGMPISIISNHDSHFTSRFFQSMQEAFGTRDFDCEIRYHPGKANVVADALSRKERVKAKRVRAINMTLQSSIKDRILSAQKEAVDESAGLQKGLDEMIEQRSDGSLYHLDRIWVPLKGDIRTLIMDEAQKSKYYVHPGADKMYYDLRDRYWWPEMKKDIAEYVSKCLTYLKVKAEHQRPSGLLQQLEIPIKDRLQAARYRQKSYVDKRRKPLEFSVGDYVLLKVSPWKGVVHFGKKGKLAPRFVGPFEIIEKVGHVAYRLDLPEELNGVHDTFHVSKLKKCLADPTLQVPLDEIRVDAKLNFVEVPVEILEREFKKLNRSRNAIVKVRWNSKRGPEFT</sequence>
<evidence type="ECO:0000313" key="3">
    <source>
        <dbReference type="EMBL" id="GEU93122.1"/>
    </source>
</evidence>
<dbReference type="InterPro" id="IPR036397">
    <property type="entry name" value="RNaseH_sf"/>
</dbReference>
<dbReference type="InterPro" id="IPR056924">
    <property type="entry name" value="SH3_Tf2-1"/>
</dbReference>
<accession>A0A6L2P751</accession>
<evidence type="ECO:0008006" key="4">
    <source>
        <dbReference type="Google" id="ProtNLM"/>
    </source>
</evidence>
<evidence type="ECO:0000259" key="2">
    <source>
        <dbReference type="Pfam" id="PF24626"/>
    </source>
</evidence>
<gene>
    <name evidence="3" type="ORF">Tci_065100</name>
</gene>
<dbReference type="Gene3D" id="3.30.420.10">
    <property type="entry name" value="Ribonuclease H-like superfamily/Ribonuclease H"/>
    <property type="match status" value="1"/>
</dbReference>
<organism evidence="3">
    <name type="scientific">Tanacetum cinerariifolium</name>
    <name type="common">Dalmatian daisy</name>
    <name type="synonym">Chrysanthemum cinerariifolium</name>
    <dbReference type="NCBI Taxonomy" id="118510"/>
    <lineage>
        <taxon>Eukaryota</taxon>
        <taxon>Viridiplantae</taxon>
        <taxon>Streptophyta</taxon>
        <taxon>Embryophyta</taxon>
        <taxon>Tracheophyta</taxon>
        <taxon>Spermatophyta</taxon>
        <taxon>Magnoliopsida</taxon>
        <taxon>eudicotyledons</taxon>
        <taxon>Gunneridae</taxon>
        <taxon>Pentapetalae</taxon>
        <taxon>asterids</taxon>
        <taxon>campanulids</taxon>
        <taxon>Asterales</taxon>
        <taxon>Asteraceae</taxon>
        <taxon>Asteroideae</taxon>
        <taxon>Anthemideae</taxon>
        <taxon>Anthemidinae</taxon>
        <taxon>Tanacetum</taxon>
    </lineage>
</organism>
<dbReference type="PANTHER" id="PTHR46148:SF59">
    <property type="entry name" value="NUCLEOTIDYLTRANSFERASE, RIBONUCLEASE H"/>
    <property type="match status" value="1"/>
</dbReference>
<feature type="domain" description="Tf2-1-like SH3-like" evidence="2">
    <location>
        <begin position="371"/>
        <end position="435"/>
    </location>
</feature>
<proteinExistence type="predicted"/>
<dbReference type="InterPro" id="IPR041588">
    <property type="entry name" value="Integrase_H2C2"/>
</dbReference>